<sequence>MSKEREATGIEVGGRSSLARAAEGRALAKQQINVKHSFLKGELQSRQASCSSDVYPVKGAMQIGSGLGTAPPQQSVGVPGLQQYQQTPRHVHQQGGMMLNTSINNHNHMMVMTSVNNINTSTPCAACKLLRRRCAQECPFAPYFSPHEPQRFASVHKIYGASNVSKMLLEVPEMQRADTANSLVYEANARLRDPVYGCMGLLSTLQQQAQALQAELNAVKGEVMRYRVAAAAAAATPTCSSQAVTAAICISTTPAAPTTPPQHRQLALDHHPTAVVSRSSCQPTVSSTPADHHHYVLANTISTHIPSSSSTAPSIHLPQDRFLPWP</sequence>
<proteinExistence type="inferred from homology"/>
<dbReference type="EMBL" id="JABFUD020000023">
    <property type="protein sequence ID" value="KAI5061578.1"/>
    <property type="molecule type" value="Genomic_DNA"/>
</dbReference>
<evidence type="ECO:0000256" key="2">
    <source>
        <dbReference type="SAM" id="Coils"/>
    </source>
</evidence>
<evidence type="ECO:0000259" key="4">
    <source>
        <dbReference type="PROSITE" id="PS50891"/>
    </source>
</evidence>
<dbReference type="Proteomes" id="UP000886520">
    <property type="component" value="Chromosome 23"/>
</dbReference>
<evidence type="ECO:0000313" key="5">
    <source>
        <dbReference type="EMBL" id="KAI5061578.1"/>
    </source>
</evidence>
<keyword evidence="6" id="KW-1185">Reference proteome</keyword>
<feature type="domain" description="LOB" evidence="4">
    <location>
        <begin position="122"/>
        <end position="223"/>
    </location>
</feature>
<organism evidence="5 6">
    <name type="scientific">Adiantum capillus-veneris</name>
    <name type="common">Maidenhair fern</name>
    <dbReference type="NCBI Taxonomy" id="13818"/>
    <lineage>
        <taxon>Eukaryota</taxon>
        <taxon>Viridiplantae</taxon>
        <taxon>Streptophyta</taxon>
        <taxon>Embryophyta</taxon>
        <taxon>Tracheophyta</taxon>
        <taxon>Polypodiopsida</taxon>
        <taxon>Polypodiidae</taxon>
        <taxon>Polypodiales</taxon>
        <taxon>Pteridineae</taxon>
        <taxon>Pteridaceae</taxon>
        <taxon>Vittarioideae</taxon>
        <taxon>Adiantum</taxon>
    </lineage>
</organism>
<evidence type="ECO:0000313" key="6">
    <source>
        <dbReference type="Proteomes" id="UP000886520"/>
    </source>
</evidence>
<keyword evidence="2" id="KW-0175">Coiled coil</keyword>
<comment type="similarity">
    <text evidence="1">Belongs to the LOB domain-containing protein family.</text>
</comment>
<name>A0A9D4U5X5_ADICA</name>
<dbReference type="InterPro" id="IPR004883">
    <property type="entry name" value="LOB"/>
</dbReference>
<dbReference type="PANTHER" id="PTHR31301:SF87">
    <property type="entry name" value="LOB DOMAIN-CONTAINING PROTEIN 15"/>
    <property type="match status" value="1"/>
</dbReference>
<gene>
    <name evidence="5" type="ORF">GOP47_0024083</name>
</gene>
<evidence type="ECO:0000256" key="1">
    <source>
        <dbReference type="ARBA" id="ARBA00005474"/>
    </source>
</evidence>
<accession>A0A9D4U5X5</accession>
<reference evidence="5" key="1">
    <citation type="submission" date="2021-01" db="EMBL/GenBank/DDBJ databases">
        <title>Adiantum capillus-veneris genome.</title>
        <authorList>
            <person name="Fang Y."/>
            <person name="Liao Q."/>
        </authorList>
    </citation>
    <scope>NUCLEOTIDE SEQUENCE</scope>
    <source>
        <strain evidence="5">H3</strain>
        <tissue evidence="5">Leaf</tissue>
    </source>
</reference>
<protein>
    <recommendedName>
        <fullName evidence="4">LOB domain-containing protein</fullName>
    </recommendedName>
</protein>
<evidence type="ECO:0000256" key="3">
    <source>
        <dbReference type="SAM" id="MobiDB-lite"/>
    </source>
</evidence>
<feature type="region of interest" description="Disordered" evidence="3">
    <location>
        <begin position="306"/>
        <end position="326"/>
    </location>
</feature>
<dbReference type="AlphaFoldDB" id="A0A9D4U5X5"/>
<feature type="coiled-coil region" evidence="2">
    <location>
        <begin position="202"/>
        <end position="229"/>
    </location>
</feature>
<dbReference type="PROSITE" id="PS50891">
    <property type="entry name" value="LOB"/>
    <property type="match status" value="1"/>
</dbReference>
<dbReference type="Pfam" id="PF03195">
    <property type="entry name" value="LOB"/>
    <property type="match status" value="1"/>
</dbReference>
<comment type="caution">
    <text evidence="5">The sequence shown here is derived from an EMBL/GenBank/DDBJ whole genome shotgun (WGS) entry which is preliminary data.</text>
</comment>
<dbReference type="PANTHER" id="PTHR31301">
    <property type="entry name" value="LOB DOMAIN-CONTAINING PROTEIN 4-RELATED"/>
    <property type="match status" value="1"/>
</dbReference>
<feature type="compositionally biased region" description="Low complexity" evidence="3">
    <location>
        <begin position="306"/>
        <end position="316"/>
    </location>
</feature>